<evidence type="ECO:0000256" key="1">
    <source>
        <dbReference type="SAM" id="MobiDB-lite"/>
    </source>
</evidence>
<evidence type="ECO:0000313" key="4">
    <source>
        <dbReference type="RefSeq" id="XP_013394104.1"/>
    </source>
</evidence>
<reference evidence="4" key="1">
    <citation type="submission" date="2025-08" db="UniProtKB">
        <authorList>
            <consortium name="RefSeq"/>
        </authorList>
    </citation>
    <scope>IDENTIFICATION</scope>
    <source>
        <tissue evidence="4">Gonads</tissue>
    </source>
</reference>
<keyword evidence="3" id="KW-1185">Reference proteome</keyword>
<dbReference type="Proteomes" id="UP000085678">
    <property type="component" value="Unplaced"/>
</dbReference>
<proteinExistence type="predicted"/>
<evidence type="ECO:0000256" key="2">
    <source>
        <dbReference type="SAM" id="SignalP"/>
    </source>
</evidence>
<gene>
    <name evidence="4" type="primary">LOC106161628</name>
</gene>
<protein>
    <submittedName>
        <fullName evidence="4">Uncharacterized protein LOC106161628</fullName>
    </submittedName>
</protein>
<dbReference type="GeneID" id="106161628"/>
<dbReference type="KEGG" id="lak:106161628"/>
<sequence>MYPHISGFILHVFILQVVMMNGADSSNKRYIFHCMGWGAGCQKNGQVHPSVSSNSGGQRGSYSGGQDSARHETIKEPTHFSITSGSSSWRPIGKRPFSSVKQVPVYHPWQLIRYPSYLLGTTGGRDIFGSINKHLHTSPEHQRSYPFASNNPQYFDFQVSDRTYKPKWYLPNPKPTYHNTIPTDKIETWGFPSSRQQRRVYNSHKRKRNNNFVSTKAGAW</sequence>
<evidence type="ECO:0000313" key="3">
    <source>
        <dbReference type="Proteomes" id="UP000085678"/>
    </source>
</evidence>
<keyword evidence="2" id="KW-0732">Signal</keyword>
<feature type="signal peptide" evidence="2">
    <location>
        <begin position="1"/>
        <end position="25"/>
    </location>
</feature>
<organism evidence="3 4">
    <name type="scientific">Lingula anatina</name>
    <name type="common">Brachiopod</name>
    <name type="synonym">Lingula unguis</name>
    <dbReference type="NCBI Taxonomy" id="7574"/>
    <lineage>
        <taxon>Eukaryota</taxon>
        <taxon>Metazoa</taxon>
        <taxon>Spiralia</taxon>
        <taxon>Lophotrochozoa</taxon>
        <taxon>Brachiopoda</taxon>
        <taxon>Linguliformea</taxon>
        <taxon>Lingulata</taxon>
        <taxon>Lingulida</taxon>
        <taxon>Linguloidea</taxon>
        <taxon>Lingulidae</taxon>
        <taxon>Lingula</taxon>
    </lineage>
</organism>
<dbReference type="RefSeq" id="XP_013394104.1">
    <property type="nucleotide sequence ID" value="XM_013538650.1"/>
</dbReference>
<feature type="region of interest" description="Disordered" evidence="1">
    <location>
        <begin position="46"/>
        <end position="90"/>
    </location>
</feature>
<name>A0A1S3I9N0_LINAN</name>
<accession>A0A1S3I9N0</accession>
<dbReference type="AlphaFoldDB" id="A0A1S3I9N0"/>
<feature type="compositionally biased region" description="Basic and acidic residues" evidence="1">
    <location>
        <begin position="68"/>
        <end position="78"/>
    </location>
</feature>
<feature type="chain" id="PRO_5010295459" evidence="2">
    <location>
        <begin position="26"/>
        <end position="220"/>
    </location>
</feature>
<dbReference type="InParanoid" id="A0A1S3I9N0"/>
<feature type="compositionally biased region" description="Polar residues" evidence="1">
    <location>
        <begin position="80"/>
        <end position="89"/>
    </location>
</feature>